<dbReference type="KEGG" id="loa:LOAG_01503"/>
<dbReference type="AlphaFoldDB" id="A0A1S0U9B6"/>
<proteinExistence type="predicted"/>
<dbReference type="CTD" id="9938880"/>
<dbReference type="InParanoid" id="A0A1S0U9B6"/>
<sequence length="105" mass="11496">MQTVQDIGFSRLILRDSLVRQHPEQPSSLFQGQQLAPHGGDSGKRHIPASKGAFGLNSYIGKSERCVIMQIVAVLKSSALTAHSALSEVHFYEDDNLKEHVPALC</sequence>
<evidence type="ECO:0000256" key="1">
    <source>
        <dbReference type="SAM" id="MobiDB-lite"/>
    </source>
</evidence>
<dbReference type="RefSeq" id="XP_003137090.1">
    <property type="nucleotide sequence ID" value="XM_003137042.1"/>
</dbReference>
<accession>A0A1S0U9B6</accession>
<feature type="region of interest" description="Disordered" evidence="1">
    <location>
        <begin position="23"/>
        <end position="49"/>
    </location>
</feature>
<protein>
    <submittedName>
        <fullName evidence="2">Uncharacterized protein</fullName>
    </submittedName>
</protein>
<reference evidence="2" key="1">
    <citation type="submission" date="2012-04" db="EMBL/GenBank/DDBJ databases">
        <title>The Genome Sequence of Loa loa.</title>
        <authorList>
            <consortium name="The Broad Institute Genome Sequencing Platform"/>
            <consortium name="Broad Institute Genome Sequencing Center for Infectious Disease"/>
            <person name="Nutman T.B."/>
            <person name="Fink D.L."/>
            <person name="Russ C."/>
            <person name="Young S."/>
            <person name="Zeng Q."/>
            <person name="Gargeya S."/>
            <person name="Alvarado L."/>
            <person name="Berlin A."/>
            <person name="Chapman S.B."/>
            <person name="Chen Z."/>
            <person name="Freedman E."/>
            <person name="Gellesch M."/>
            <person name="Goldberg J."/>
            <person name="Griggs A."/>
            <person name="Gujja S."/>
            <person name="Heilman E.R."/>
            <person name="Heiman D."/>
            <person name="Howarth C."/>
            <person name="Mehta T."/>
            <person name="Neiman D."/>
            <person name="Pearson M."/>
            <person name="Roberts A."/>
            <person name="Saif S."/>
            <person name="Shea T."/>
            <person name="Shenoy N."/>
            <person name="Sisk P."/>
            <person name="Stolte C."/>
            <person name="Sykes S."/>
            <person name="White J."/>
            <person name="Yandava C."/>
            <person name="Haas B."/>
            <person name="Henn M.R."/>
            <person name="Nusbaum C."/>
            <person name="Birren B."/>
        </authorList>
    </citation>
    <scope>NUCLEOTIDE SEQUENCE [LARGE SCALE GENOMIC DNA]</scope>
</reference>
<feature type="compositionally biased region" description="Polar residues" evidence="1">
    <location>
        <begin position="24"/>
        <end position="34"/>
    </location>
</feature>
<gene>
    <name evidence="2" type="ORF">LOAG_01503</name>
</gene>
<organism evidence="2">
    <name type="scientific">Loa loa</name>
    <name type="common">Eye worm</name>
    <name type="synonym">Filaria loa</name>
    <dbReference type="NCBI Taxonomy" id="7209"/>
    <lineage>
        <taxon>Eukaryota</taxon>
        <taxon>Metazoa</taxon>
        <taxon>Ecdysozoa</taxon>
        <taxon>Nematoda</taxon>
        <taxon>Chromadorea</taxon>
        <taxon>Rhabditida</taxon>
        <taxon>Spirurina</taxon>
        <taxon>Spiruromorpha</taxon>
        <taxon>Filarioidea</taxon>
        <taxon>Onchocercidae</taxon>
        <taxon>Loa</taxon>
    </lineage>
</organism>
<evidence type="ECO:0000313" key="2">
    <source>
        <dbReference type="EMBL" id="EFO26988.1"/>
    </source>
</evidence>
<dbReference type="GeneID" id="9938880"/>
<dbReference type="EMBL" id="JH712085">
    <property type="protein sequence ID" value="EFO26988.1"/>
    <property type="molecule type" value="Genomic_DNA"/>
</dbReference>
<name>A0A1S0U9B6_LOALO</name>